<gene>
    <name evidence="2" type="ORF">QW060_21395</name>
</gene>
<evidence type="ECO:0000313" key="2">
    <source>
        <dbReference type="EMBL" id="MDN3709533.1"/>
    </source>
</evidence>
<feature type="signal peptide" evidence="1">
    <location>
        <begin position="1"/>
        <end position="20"/>
    </location>
</feature>
<keyword evidence="1" id="KW-0732">Signal</keyword>
<sequence length="84" mass="9519">MKQNYLLILLLLVLPSPFFAQEIVLPSSNYSSEYQTSMITGSQNISIPLFDLETANADLRLNTQLNYSSTVMGMSNIYSFKKLF</sequence>
<keyword evidence="3" id="KW-1185">Reference proteome</keyword>
<dbReference type="Proteomes" id="UP001242368">
    <property type="component" value="Unassembled WGS sequence"/>
</dbReference>
<reference evidence="3" key="1">
    <citation type="journal article" date="2019" name="Int. J. Syst. Evol. Microbiol.">
        <title>The Global Catalogue of Microorganisms (GCM) 10K type strain sequencing project: providing services to taxonomists for standard genome sequencing and annotation.</title>
        <authorList>
            <consortium name="The Broad Institute Genomics Platform"/>
            <consortium name="The Broad Institute Genome Sequencing Center for Infectious Disease"/>
            <person name="Wu L."/>
            <person name="Ma J."/>
        </authorList>
    </citation>
    <scope>NUCLEOTIDE SEQUENCE [LARGE SCALE GENOMIC DNA]</scope>
    <source>
        <strain evidence="3">CECT 7184</strain>
    </source>
</reference>
<evidence type="ECO:0000313" key="3">
    <source>
        <dbReference type="Proteomes" id="UP001242368"/>
    </source>
</evidence>
<dbReference type="EMBL" id="JAUFQU010000040">
    <property type="protein sequence ID" value="MDN3709533.1"/>
    <property type="molecule type" value="Genomic_DNA"/>
</dbReference>
<dbReference type="RefSeq" id="WP_290365105.1">
    <property type="nucleotide sequence ID" value="NZ_JAUFQU010000040.1"/>
</dbReference>
<protein>
    <submittedName>
        <fullName evidence="2">Uncharacterized protein</fullName>
    </submittedName>
</protein>
<accession>A0ABT8CY86</accession>
<evidence type="ECO:0000256" key="1">
    <source>
        <dbReference type="SAM" id="SignalP"/>
    </source>
</evidence>
<name>A0ABT8CY86_9FLAO</name>
<feature type="chain" id="PRO_5046194318" evidence="1">
    <location>
        <begin position="21"/>
        <end position="84"/>
    </location>
</feature>
<proteinExistence type="predicted"/>
<organism evidence="2 3">
    <name type="scientific">Paenimyroides ceti</name>
    <dbReference type="NCBI Taxonomy" id="395087"/>
    <lineage>
        <taxon>Bacteria</taxon>
        <taxon>Pseudomonadati</taxon>
        <taxon>Bacteroidota</taxon>
        <taxon>Flavobacteriia</taxon>
        <taxon>Flavobacteriales</taxon>
        <taxon>Flavobacteriaceae</taxon>
        <taxon>Paenimyroides</taxon>
    </lineage>
</organism>
<comment type="caution">
    <text evidence="2">The sequence shown here is derived from an EMBL/GenBank/DDBJ whole genome shotgun (WGS) entry which is preliminary data.</text>
</comment>